<feature type="compositionally biased region" description="Low complexity" evidence="2">
    <location>
        <begin position="304"/>
        <end position="322"/>
    </location>
</feature>
<name>A0ABQ0MAD4_MYCCL</name>
<feature type="region of interest" description="Disordered" evidence="2">
    <location>
        <begin position="183"/>
        <end position="259"/>
    </location>
</feature>
<accession>A0ABQ0MAD4</accession>
<dbReference type="Proteomes" id="UP000815677">
    <property type="component" value="Unassembled WGS sequence"/>
</dbReference>
<gene>
    <name evidence="3" type="ORF">MCHLO_16429</name>
</gene>
<proteinExistence type="predicted"/>
<evidence type="ECO:0000256" key="2">
    <source>
        <dbReference type="SAM" id="MobiDB-lite"/>
    </source>
</evidence>
<evidence type="ECO:0000256" key="1">
    <source>
        <dbReference type="SAM" id="Coils"/>
    </source>
</evidence>
<organism evidence="3 4">
    <name type="scientific">Mycena chlorophos</name>
    <name type="common">Agaric fungus</name>
    <name type="synonym">Agaricus chlorophos</name>
    <dbReference type="NCBI Taxonomy" id="658473"/>
    <lineage>
        <taxon>Eukaryota</taxon>
        <taxon>Fungi</taxon>
        <taxon>Dikarya</taxon>
        <taxon>Basidiomycota</taxon>
        <taxon>Agaricomycotina</taxon>
        <taxon>Agaricomycetes</taxon>
        <taxon>Agaricomycetidae</taxon>
        <taxon>Agaricales</taxon>
        <taxon>Marasmiineae</taxon>
        <taxon>Mycenaceae</taxon>
        <taxon>Mycena</taxon>
    </lineage>
</organism>
<dbReference type="PANTHER" id="PTHR14659">
    <property type="entry name" value="ALPHA- AND GAMMA-ADAPTIN-BINDING PROTEIN P34"/>
    <property type="match status" value="1"/>
</dbReference>
<dbReference type="Gene3D" id="3.40.50.11960">
    <property type="match status" value="1"/>
</dbReference>
<reference evidence="3" key="1">
    <citation type="submission" date="2014-09" db="EMBL/GenBank/DDBJ databases">
        <title>Genome sequence of the luminous mushroom Mycena chlorophos for searching fungal bioluminescence genes.</title>
        <authorList>
            <person name="Tanaka Y."/>
            <person name="Kasuga D."/>
            <person name="Oba Y."/>
            <person name="Hase S."/>
            <person name="Sato K."/>
            <person name="Oba Y."/>
            <person name="Sakakibara Y."/>
        </authorList>
    </citation>
    <scope>NUCLEOTIDE SEQUENCE</scope>
</reference>
<feature type="compositionally biased region" description="Basic and acidic residues" evidence="2">
    <location>
        <begin position="218"/>
        <end position="229"/>
    </location>
</feature>
<evidence type="ECO:0000313" key="4">
    <source>
        <dbReference type="Proteomes" id="UP000815677"/>
    </source>
</evidence>
<dbReference type="InterPro" id="IPR019341">
    <property type="entry name" value="Alpha/Gamma-adaptin-bd_p34"/>
</dbReference>
<dbReference type="EMBL" id="DF849942">
    <property type="protein sequence ID" value="GAT60271.1"/>
    <property type="molecule type" value="Genomic_DNA"/>
</dbReference>
<sequence>MSASTTNTESSTCRILTVSSTLRCAIDLVDRIKAAPSNAETVQNGLGESSRIPWTISNKYYSADVHFEAHTVSGLAPHMLDVPAVIYVWPKGEAYKHHIERLAGDMNSYDPEVSLAVRVASTSPPTDAEDEPQDDVDIDEFLSTHGFEFIDASEEQSESSSLDDGIPGLPRVVDALSTIMWPSMQTRSRGKTAQPHQDLDWANSSRDEVPDLGPSKAKQQEMDELARWLEEDDTSPQNDPWRPSATSMTASPPTSSGPVEFPEAAKEFGFDDDFTVFVSAPPVEEEEDVDSDDDLGESLTTNRLGLAGSGPLYLSLGSSLDLQQVDEGKEGSEDEKEDDEVMPTEAEIDAMTTRIFGGPMRDDAVPAEARDEYDMAAFDLSRVMSALEGMKAEIANMDDEAEKRKAAASVAISLVYGLQAEGP</sequence>
<protein>
    <recommendedName>
        <fullName evidence="5">Alpha/gamma-adaptin-binding protein p34</fullName>
    </recommendedName>
</protein>
<evidence type="ECO:0008006" key="5">
    <source>
        <dbReference type="Google" id="ProtNLM"/>
    </source>
</evidence>
<feature type="region of interest" description="Disordered" evidence="2">
    <location>
        <begin position="283"/>
        <end position="342"/>
    </location>
</feature>
<dbReference type="PANTHER" id="PTHR14659:SF1">
    <property type="entry name" value="ALPHA- AND GAMMA-ADAPTIN-BINDING PROTEIN P34"/>
    <property type="match status" value="1"/>
</dbReference>
<evidence type="ECO:0000313" key="3">
    <source>
        <dbReference type="EMBL" id="GAT60271.1"/>
    </source>
</evidence>
<keyword evidence="1" id="KW-0175">Coiled coil</keyword>
<feature type="coiled-coil region" evidence="1">
    <location>
        <begin position="380"/>
        <end position="407"/>
    </location>
</feature>
<keyword evidence="4" id="KW-1185">Reference proteome</keyword>
<feature type="compositionally biased region" description="Acidic residues" evidence="2">
    <location>
        <begin position="332"/>
        <end position="342"/>
    </location>
</feature>
<feature type="compositionally biased region" description="Acidic residues" evidence="2">
    <location>
        <begin position="283"/>
        <end position="296"/>
    </location>
</feature>
<feature type="compositionally biased region" description="Low complexity" evidence="2">
    <location>
        <begin position="243"/>
        <end position="256"/>
    </location>
</feature>